<evidence type="ECO:0000256" key="1">
    <source>
        <dbReference type="ARBA" id="ARBA00009981"/>
    </source>
</evidence>
<dbReference type="SUPFAM" id="SSF143120">
    <property type="entry name" value="YefM-like"/>
    <property type="match status" value="1"/>
</dbReference>
<protein>
    <submittedName>
        <fullName evidence="2">YefM protein (Antitoxin to YoeB)</fullName>
    </submittedName>
</protein>
<comment type="similarity">
    <text evidence="1">Belongs to the phD/YefM antitoxin family.</text>
</comment>
<sequence length="97" mass="10583">MVIQVTYTEARANLAKLWDKVAQDKETVVITRRGAENVSLISTAELTSLEETAYLLRSPKNAERLLAALARSNADEGVPQTVEELAVEVGLGKKEEA</sequence>
<dbReference type="Gene3D" id="3.40.1620.10">
    <property type="entry name" value="YefM-like domain"/>
    <property type="match status" value="1"/>
</dbReference>
<dbReference type="InterPro" id="IPR051405">
    <property type="entry name" value="phD/YefM_antitoxin"/>
</dbReference>
<dbReference type="InterPro" id="IPR006442">
    <property type="entry name" value="Antitoxin_Phd/YefM"/>
</dbReference>
<name>A0A3B0VB76_9ZZZZ</name>
<dbReference type="Pfam" id="PF02604">
    <property type="entry name" value="PhdYeFM_antitox"/>
    <property type="match status" value="1"/>
</dbReference>
<dbReference type="NCBIfam" id="TIGR01552">
    <property type="entry name" value="phd_fam"/>
    <property type="match status" value="1"/>
</dbReference>
<reference evidence="2" key="1">
    <citation type="submission" date="2018-06" db="EMBL/GenBank/DDBJ databases">
        <authorList>
            <person name="Zhirakovskaya E."/>
        </authorList>
    </citation>
    <scope>NUCLEOTIDE SEQUENCE</scope>
</reference>
<proteinExistence type="inferred from homology"/>
<dbReference type="InterPro" id="IPR036165">
    <property type="entry name" value="YefM-like_sf"/>
</dbReference>
<dbReference type="AlphaFoldDB" id="A0A3B0VB76"/>
<dbReference type="EMBL" id="UOEU01000666">
    <property type="protein sequence ID" value="VAW37513.1"/>
    <property type="molecule type" value="Genomic_DNA"/>
</dbReference>
<dbReference type="Gene3D" id="1.10.1220.170">
    <property type="match status" value="1"/>
</dbReference>
<accession>A0A3B0VB76</accession>
<gene>
    <name evidence="2" type="ORF">MNBD_CHLOROFLEXI01-951</name>
</gene>
<organism evidence="2">
    <name type="scientific">hydrothermal vent metagenome</name>
    <dbReference type="NCBI Taxonomy" id="652676"/>
    <lineage>
        <taxon>unclassified sequences</taxon>
        <taxon>metagenomes</taxon>
        <taxon>ecological metagenomes</taxon>
    </lineage>
</organism>
<dbReference type="PANTHER" id="PTHR33713">
    <property type="entry name" value="ANTITOXIN YAFN-RELATED"/>
    <property type="match status" value="1"/>
</dbReference>
<evidence type="ECO:0000313" key="2">
    <source>
        <dbReference type="EMBL" id="VAW37513.1"/>
    </source>
</evidence>
<dbReference type="PANTHER" id="PTHR33713:SF6">
    <property type="entry name" value="ANTITOXIN YEFM"/>
    <property type="match status" value="1"/>
</dbReference>